<dbReference type="Pfam" id="PF02424">
    <property type="entry name" value="ApbE"/>
    <property type="match status" value="1"/>
</dbReference>
<proteinExistence type="inferred from homology"/>
<evidence type="ECO:0000256" key="3">
    <source>
        <dbReference type="ARBA" id="ARBA00016337"/>
    </source>
</evidence>
<evidence type="ECO:0000256" key="12">
    <source>
        <dbReference type="PIRSR" id="PIRSR006268-2"/>
    </source>
</evidence>
<feature type="binding site" evidence="12">
    <location>
        <position position="279"/>
    </location>
    <ligand>
        <name>Mg(2+)</name>
        <dbReference type="ChEBI" id="CHEBI:18420"/>
    </ligand>
</feature>
<feature type="signal peptide" evidence="13">
    <location>
        <begin position="1"/>
        <end position="21"/>
    </location>
</feature>
<dbReference type="OrthoDB" id="9778595at2"/>
<evidence type="ECO:0000256" key="7">
    <source>
        <dbReference type="ARBA" id="ARBA00022827"/>
    </source>
</evidence>
<name>A0A1T2L067_9GAMM</name>
<evidence type="ECO:0000313" key="15">
    <source>
        <dbReference type="Proteomes" id="UP000191110"/>
    </source>
</evidence>
<sequence length="325" mass="35817">MQINKLITALLLLTLSLSATAEWHRDEQPIMGTLIRVELWHSDSTLGKAAVAAVFEEMHRIDHLMSPYKEQSELSRVNREAANQPVVISSELYQLIERANEVSELSNGSFDITFASVGHLYDYRNQINPSADTIEAQLNTIDYRHLILNPMQQSISYTRHGVRIDLGGIAKGHAVDRSIALLKRRGISQALVSAGGDTRILGNKQGRPWMTGIRDPRNPGRSEVVVPLSNAAISTSGDYERYFEKDGIRHHHIISPSTGRSVDELRSVSIISANATTTDALSTTVFVLGLKAGMKLVEASPDLEAIIIDNQGKMHYSSGLGTPQR</sequence>
<accession>A0A1T2L067</accession>
<dbReference type="EMBL" id="MPRL01000086">
    <property type="protein sequence ID" value="OOZ38507.1"/>
    <property type="molecule type" value="Genomic_DNA"/>
</dbReference>
<keyword evidence="6 11" id="KW-0479">Metal-binding</keyword>
<keyword evidence="5 11" id="KW-0808">Transferase</keyword>
<keyword evidence="7 11" id="KW-0274">FAD</keyword>
<evidence type="ECO:0000256" key="11">
    <source>
        <dbReference type="PIRNR" id="PIRNR006268"/>
    </source>
</evidence>
<evidence type="ECO:0000256" key="5">
    <source>
        <dbReference type="ARBA" id="ARBA00022679"/>
    </source>
</evidence>
<evidence type="ECO:0000256" key="8">
    <source>
        <dbReference type="ARBA" id="ARBA00022842"/>
    </source>
</evidence>
<feature type="binding site" evidence="12">
    <location>
        <position position="168"/>
    </location>
    <ligand>
        <name>Mg(2+)</name>
        <dbReference type="ChEBI" id="CHEBI:18420"/>
    </ligand>
</feature>
<reference evidence="14 15" key="1">
    <citation type="submission" date="2016-11" db="EMBL/GenBank/DDBJ databases">
        <title>Mixed transmission modes and dynamic genome evolution in an obligate animal-bacterial symbiosis.</title>
        <authorList>
            <person name="Russell S.L."/>
            <person name="Corbett-Detig R.B."/>
            <person name="Cavanaugh C.M."/>
        </authorList>
    </citation>
    <scope>NUCLEOTIDE SEQUENCE [LARGE SCALE GENOMIC DNA]</scope>
    <source>
        <strain evidence="14">Sveles-Q1</strain>
    </source>
</reference>
<evidence type="ECO:0000256" key="9">
    <source>
        <dbReference type="ARBA" id="ARBA00031306"/>
    </source>
</evidence>
<evidence type="ECO:0000313" key="14">
    <source>
        <dbReference type="EMBL" id="OOZ38507.1"/>
    </source>
</evidence>
<dbReference type="SUPFAM" id="SSF143631">
    <property type="entry name" value="ApbE-like"/>
    <property type="match status" value="1"/>
</dbReference>
<comment type="caution">
    <text evidence="14">The sequence shown here is derived from an EMBL/GenBank/DDBJ whole genome shotgun (WGS) entry which is preliminary data.</text>
</comment>
<dbReference type="GO" id="GO:0016740">
    <property type="term" value="F:transferase activity"/>
    <property type="evidence" value="ECO:0007669"/>
    <property type="project" value="UniProtKB-UniRule"/>
</dbReference>
<feature type="binding site" evidence="12">
    <location>
        <position position="283"/>
    </location>
    <ligand>
        <name>Mg(2+)</name>
        <dbReference type="ChEBI" id="CHEBI:18420"/>
    </ligand>
</feature>
<dbReference type="Gene3D" id="3.10.520.10">
    <property type="entry name" value="ApbE-like domains"/>
    <property type="match status" value="1"/>
</dbReference>
<dbReference type="Proteomes" id="UP000191110">
    <property type="component" value="Unassembled WGS sequence"/>
</dbReference>
<dbReference type="PANTHER" id="PTHR30040:SF2">
    <property type="entry name" value="FAD:PROTEIN FMN TRANSFERASE"/>
    <property type="match status" value="1"/>
</dbReference>
<protein>
    <recommendedName>
        <fullName evidence="3 11">FAD:protein FMN transferase</fullName>
        <ecNumber evidence="2 11">2.7.1.180</ecNumber>
    </recommendedName>
    <alternativeName>
        <fullName evidence="9 11">Flavin transferase</fullName>
    </alternativeName>
</protein>
<evidence type="ECO:0000256" key="2">
    <source>
        <dbReference type="ARBA" id="ARBA00011955"/>
    </source>
</evidence>
<keyword evidence="4 11" id="KW-0285">Flavoprotein</keyword>
<dbReference type="PANTHER" id="PTHR30040">
    <property type="entry name" value="THIAMINE BIOSYNTHESIS LIPOPROTEIN APBE"/>
    <property type="match status" value="1"/>
</dbReference>
<evidence type="ECO:0000256" key="13">
    <source>
        <dbReference type="SAM" id="SignalP"/>
    </source>
</evidence>
<evidence type="ECO:0000256" key="4">
    <source>
        <dbReference type="ARBA" id="ARBA00022630"/>
    </source>
</evidence>
<dbReference type="EC" id="2.7.1.180" evidence="2 11"/>
<gene>
    <name evidence="14" type="ORF">BOW53_15320</name>
</gene>
<evidence type="ECO:0000256" key="1">
    <source>
        <dbReference type="ARBA" id="ARBA00008282"/>
    </source>
</evidence>
<organism evidence="14 15">
    <name type="scientific">Solemya pervernicosa gill symbiont</name>
    <dbReference type="NCBI Taxonomy" id="642797"/>
    <lineage>
        <taxon>Bacteria</taxon>
        <taxon>Pseudomonadati</taxon>
        <taxon>Pseudomonadota</taxon>
        <taxon>Gammaproteobacteria</taxon>
        <taxon>sulfur-oxidizing symbionts</taxon>
    </lineage>
</organism>
<keyword evidence="8 11" id="KW-0460">Magnesium</keyword>
<comment type="similarity">
    <text evidence="1 11">Belongs to the ApbE family.</text>
</comment>
<evidence type="ECO:0000256" key="10">
    <source>
        <dbReference type="ARBA" id="ARBA00048540"/>
    </source>
</evidence>
<dbReference type="GO" id="GO:0046872">
    <property type="term" value="F:metal ion binding"/>
    <property type="evidence" value="ECO:0007669"/>
    <property type="project" value="UniProtKB-UniRule"/>
</dbReference>
<dbReference type="AlphaFoldDB" id="A0A1T2L067"/>
<dbReference type="PIRSF" id="PIRSF006268">
    <property type="entry name" value="ApbE"/>
    <property type="match status" value="1"/>
</dbReference>
<evidence type="ECO:0000256" key="6">
    <source>
        <dbReference type="ARBA" id="ARBA00022723"/>
    </source>
</evidence>
<dbReference type="InterPro" id="IPR024932">
    <property type="entry name" value="ApbE"/>
</dbReference>
<keyword evidence="13" id="KW-0732">Signal</keyword>
<dbReference type="InterPro" id="IPR003374">
    <property type="entry name" value="ApbE-like_sf"/>
</dbReference>
<dbReference type="RefSeq" id="WP_078484963.1">
    <property type="nucleotide sequence ID" value="NZ_MPRL01000086.1"/>
</dbReference>
<comment type="catalytic activity">
    <reaction evidence="10 11">
        <text>L-threonyl-[protein] + FAD = FMN-L-threonyl-[protein] + AMP + H(+)</text>
        <dbReference type="Rhea" id="RHEA:36847"/>
        <dbReference type="Rhea" id="RHEA-COMP:11060"/>
        <dbReference type="Rhea" id="RHEA-COMP:11061"/>
        <dbReference type="ChEBI" id="CHEBI:15378"/>
        <dbReference type="ChEBI" id="CHEBI:30013"/>
        <dbReference type="ChEBI" id="CHEBI:57692"/>
        <dbReference type="ChEBI" id="CHEBI:74257"/>
        <dbReference type="ChEBI" id="CHEBI:456215"/>
        <dbReference type="EC" id="2.7.1.180"/>
    </reaction>
</comment>
<comment type="cofactor">
    <cofactor evidence="12">
        <name>Mg(2+)</name>
        <dbReference type="ChEBI" id="CHEBI:18420"/>
    </cofactor>
    <cofactor evidence="12">
        <name>Mn(2+)</name>
        <dbReference type="ChEBI" id="CHEBI:29035"/>
    </cofactor>
    <text evidence="12">Magnesium. Can also use manganese.</text>
</comment>
<feature type="chain" id="PRO_5039944384" description="FAD:protein FMN transferase" evidence="13">
    <location>
        <begin position="22"/>
        <end position="325"/>
    </location>
</feature>
<keyword evidence="15" id="KW-1185">Reference proteome</keyword>